<dbReference type="AlphaFoldDB" id="A0A2S2CRK0"/>
<sequence>MDNKARKLAPGALVAARDTVTRALCGERDVMARERLLDALDIHFARADDATAIQGLNRLDAGLRPAREGL</sequence>
<evidence type="ECO:0000313" key="1">
    <source>
        <dbReference type="EMBL" id="AWK87089.1"/>
    </source>
</evidence>
<gene>
    <name evidence="1" type="ORF">DEW08_13390</name>
</gene>
<evidence type="ECO:0000313" key="2">
    <source>
        <dbReference type="Proteomes" id="UP000245629"/>
    </source>
</evidence>
<keyword evidence="2" id="KW-1185">Reference proteome</keyword>
<dbReference type="EMBL" id="CP029353">
    <property type="protein sequence ID" value="AWK87089.1"/>
    <property type="molecule type" value="Genomic_DNA"/>
</dbReference>
<organism evidence="1 2">
    <name type="scientific">Azospirillum thermophilum</name>
    <dbReference type="NCBI Taxonomy" id="2202148"/>
    <lineage>
        <taxon>Bacteria</taxon>
        <taxon>Pseudomonadati</taxon>
        <taxon>Pseudomonadota</taxon>
        <taxon>Alphaproteobacteria</taxon>
        <taxon>Rhodospirillales</taxon>
        <taxon>Azospirillaceae</taxon>
        <taxon>Azospirillum</taxon>
    </lineage>
</organism>
<dbReference type="Proteomes" id="UP000245629">
    <property type="component" value="Chromosome 2"/>
</dbReference>
<accession>A0A2S2CRK0</accession>
<dbReference type="KEGG" id="azz:DEW08_13390"/>
<proteinExistence type="predicted"/>
<dbReference type="RefSeq" id="WP_109327861.1">
    <property type="nucleotide sequence ID" value="NZ_CP029353.1"/>
</dbReference>
<reference evidence="2" key="1">
    <citation type="submission" date="2018-05" db="EMBL/GenBank/DDBJ databases">
        <title>Azospirillum thermophila sp. nov., a novel isolated from hot spring.</title>
        <authorList>
            <person name="Zhao Z."/>
        </authorList>
    </citation>
    <scope>NUCLEOTIDE SEQUENCE [LARGE SCALE GENOMIC DNA]</scope>
    <source>
        <strain evidence="2">CFH 70021</strain>
    </source>
</reference>
<protein>
    <submittedName>
        <fullName evidence="1">Uncharacterized protein</fullName>
    </submittedName>
</protein>
<name>A0A2S2CRK0_9PROT</name>